<dbReference type="Pfam" id="PF17784">
    <property type="entry name" value="Sulfotransfer_4"/>
    <property type="match status" value="1"/>
</dbReference>
<gene>
    <name evidence="2" type="ORF">N7469_011363</name>
</gene>
<name>A0A9W9ND92_PENCI</name>
<dbReference type="GO" id="GO:0016787">
    <property type="term" value="F:hydrolase activity"/>
    <property type="evidence" value="ECO:0007669"/>
    <property type="project" value="UniProtKB-KW"/>
</dbReference>
<evidence type="ECO:0000256" key="1">
    <source>
        <dbReference type="SAM" id="MobiDB-lite"/>
    </source>
</evidence>
<dbReference type="InterPro" id="IPR040632">
    <property type="entry name" value="Sulfotransfer_4"/>
</dbReference>
<evidence type="ECO:0000313" key="2">
    <source>
        <dbReference type="EMBL" id="KAJ5217738.1"/>
    </source>
</evidence>
<dbReference type="Gene3D" id="3.40.50.300">
    <property type="entry name" value="P-loop containing nucleotide triphosphate hydrolases"/>
    <property type="match status" value="1"/>
</dbReference>
<accession>A0A9W9ND92</accession>
<reference evidence="2" key="1">
    <citation type="submission" date="2022-11" db="EMBL/GenBank/DDBJ databases">
        <authorList>
            <person name="Petersen C."/>
        </authorList>
    </citation>
    <scope>NUCLEOTIDE SEQUENCE</scope>
    <source>
        <strain evidence="2">IBT 23319</strain>
    </source>
</reference>
<sequence length="107" mass="12071">MGPPEEIRSWIKVLKYRDKGDLQDREKMKHLIRERLDGYIGVTDAPCTQLIPKLLEIYPNARIICTTRGPQIVGKEPDTDPKSGSDVLLTSRSTPPARVYPMGEIVP</sequence>
<keyword evidence="2" id="KW-0378">Hydrolase</keyword>
<keyword evidence="3" id="KW-1185">Reference proteome</keyword>
<dbReference type="RefSeq" id="XP_056495332.1">
    <property type="nucleotide sequence ID" value="XM_056650268.1"/>
</dbReference>
<reference evidence="2" key="2">
    <citation type="journal article" date="2023" name="IMA Fungus">
        <title>Comparative genomic study of the Penicillium genus elucidates a diverse pangenome and 15 lateral gene transfer events.</title>
        <authorList>
            <person name="Petersen C."/>
            <person name="Sorensen T."/>
            <person name="Nielsen M.R."/>
            <person name="Sondergaard T.E."/>
            <person name="Sorensen J.L."/>
            <person name="Fitzpatrick D.A."/>
            <person name="Frisvad J.C."/>
            <person name="Nielsen K.L."/>
        </authorList>
    </citation>
    <scope>NUCLEOTIDE SEQUENCE</scope>
    <source>
        <strain evidence="2">IBT 23319</strain>
    </source>
</reference>
<organism evidence="2 3">
    <name type="scientific">Penicillium citrinum</name>
    <dbReference type="NCBI Taxonomy" id="5077"/>
    <lineage>
        <taxon>Eukaryota</taxon>
        <taxon>Fungi</taxon>
        <taxon>Dikarya</taxon>
        <taxon>Ascomycota</taxon>
        <taxon>Pezizomycotina</taxon>
        <taxon>Eurotiomycetes</taxon>
        <taxon>Eurotiomycetidae</taxon>
        <taxon>Eurotiales</taxon>
        <taxon>Aspergillaceae</taxon>
        <taxon>Penicillium</taxon>
    </lineage>
</organism>
<protein>
    <submittedName>
        <fullName evidence="2">P-loop containing nucleoside triphosphate hydrolase protein</fullName>
    </submittedName>
</protein>
<dbReference type="EMBL" id="JAPQKT010000010">
    <property type="protein sequence ID" value="KAJ5217738.1"/>
    <property type="molecule type" value="Genomic_DNA"/>
</dbReference>
<dbReference type="Proteomes" id="UP001147733">
    <property type="component" value="Unassembled WGS sequence"/>
</dbReference>
<dbReference type="OrthoDB" id="408152at2759"/>
<feature type="region of interest" description="Disordered" evidence="1">
    <location>
        <begin position="71"/>
        <end position="107"/>
    </location>
</feature>
<comment type="caution">
    <text evidence="2">The sequence shown here is derived from an EMBL/GenBank/DDBJ whole genome shotgun (WGS) entry which is preliminary data.</text>
</comment>
<proteinExistence type="predicted"/>
<dbReference type="AlphaFoldDB" id="A0A9W9ND92"/>
<dbReference type="GeneID" id="81389435"/>
<dbReference type="InterPro" id="IPR027417">
    <property type="entry name" value="P-loop_NTPase"/>
</dbReference>
<evidence type="ECO:0000313" key="3">
    <source>
        <dbReference type="Proteomes" id="UP001147733"/>
    </source>
</evidence>